<evidence type="ECO:0000313" key="2">
    <source>
        <dbReference type="EMBL" id="PBC28312.1"/>
    </source>
</evidence>
<dbReference type="EMBL" id="KZ288316">
    <property type="protein sequence ID" value="PBC28312.1"/>
    <property type="molecule type" value="Genomic_DNA"/>
</dbReference>
<sequence>MTQFANFLPGTTRRISVIDLPRLSCGDSSKPIYDKGLPVFYLDCRYYMQLAIYAYYKIKSYNILLRLQFLEYVSEYNNSSLSYTFMIHFVTFRIGIFIYILEQAKVLGIRAITYQNIIIACCRIRYTVTECITKSKMYGNIAYNWKLI</sequence>
<evidence type="ECO:0000256" key="1">
    <source>
        <dbReference type="SAM" id="Phobius"/>
    </source>
</evidence>
<protein>
    <submittedName>
        <fullName evidence="2">Uncharacterized protein</fullName>
    </submittedName>
</protein>
<feature type="transmembrane region" description="Helical" evidence="1">
    <location>
        <begin position="81"/>
        <end position="101"/>
    </location>
</feature>
<dbReference type="AlphaFoldDB" id="A0A2A3EAJ2"/>
<gene>
    <name evidence="2" type="ORF">APICC_00530</name>
</gene>
<organism evidence="2 3">
    <name type="scientific">Apis cerana cerana</name>
    <name type="common">Oriental honeybee</name>
    <dbReference type="NCBI Taxonomy" id="94128"/>
    <lineage>
        <taxon>Eukaryota</taxon>
        <taxon>Metazoa</taxon>
        <taxon>Ecdysozoa</taxon>
        <taxon>Arthropoda</taxon>
        <taxon>Hexapoda</taxon>
        <taxon>Insecta</taxon>
        <taxon>Pterygota</taxon>
        <taxon>Neoptera</taxon>
        <taxon>Endopterygota</taxon>
        <taxon>Hymenoptera</taxon>
        <taxon>Apocrita</taxon>
        <taxon>Aculeata</taxon>
        <taxon>Apoidea</taxon>
        <taxon>Anthophila</taxon>
        <taxon>Apidae</taxon>
        <taxon>Apis</taxon>
    </lineage>
</organism>
<dbReference type="Proteomes" id="UP000242457">
    <property type="component" value="Unassembled WGS sequence"/>
</dbReference>
<keyword evidence="1" id="KW-0472">Membrane</keyword>
<keyword evidence="3" id="KW-1185">Reference proteome</keyword>
<keyword evidence="1" id="KW-0812">Transmembrane</keyword>
<reference evidence="2 3" key="1">
    <citation type="submission" date="2014-07" db="EMBL/GenBank/DDBJ databases">
        <title>Genomic and transcriptomic analysis on Apis cerana provide comprehensive insights into honey bee biology.</title>
        <authorList>
            <person name="Diao Q."/>
            <person name="Sun L."/>
            <person name="Zheng H."/>
            <person name="Zheng H."/>
            <person name="Xu S."/>
            <person name="Wang S."/>
            <person name="Zeng Z."/>
            <person name="Hu F."/>
            <person name="Su S."/>
            <person name="Wu J."/>
        </authorList>
    </citation>
    <scope>NUCLEOTIDE SEQUENCE [LARGE SCALE GENOMIC DNA]</scope>
    <source>
        <tissue evidence="2">Pupae without intestine</tissue>
    </source>
</reference>
<keyword evidence="1" id="KW-1133">Transmembrane helix</keyword>
<accession>A0A2A3EAJ2</accession>
<name>A0A2A3EAJ2_APICC</name>
<proteinExistence type="predicted"/>
<evidence type="ECO:0000313" key="3">
    <source>
        <dbReference type="Proteomes" id="UP000242457"/>
    </source>
</evidence>